<name>A0A382S608_9ZZZZ</name>
<dbReference type="Pfam" id="PF18480">
    <property type="entry name" value="DUF5615"/>
    <property type="match status" value="1"/>
</dbReference>
<reference evidence="2" key="1">
    <citation type="submission" date="2018-05" db="EMBL/GenBank/DDBJ databases">
        <authorList>
            <person name="Lanie J.A."/>
            <person name="Ng W.-L."/>
            <person name="Kazmierczak K.M."/>
            <person name="Andrzejewski T.M."/>
            <person name="Davidsen T.M."/>
            <person name="Wayne K.J."/>
            <person name="Tettelin H."/>
            <person name="Glass J.I."/>
            <person name="Rusch D."/>
            <person name="Podicherti R."/>
            <person name="Tsui H.-C.T."/>
            <person name="Winkler M.E."/>
        </authorList>
    </citation>
    <scope>NUCLEOTIDE SEQUENCE</scope>
</reference>
<feature type="domain" description="DUF5615" evidence="1">
    <location>
        <begin position="6"/>
        <end position="85"/>
    </location>
</feature>
<organism evidence="2">
    <name type="scientific">marine metagenome</name>
    <dbReference type="NCBI Taxonomy" id="408172"/>
    <lineage>
        <taxon>unclassified sequences</taxon>
        <taxon>metagenomes</taxon>
        <taxon>ecological metagenomes</taxon>
    </lineage>
</organism>
<accession>A0A382S608</accession>
<evidence type="ECO:0000313" key="2">
    <source>
        <dbReference type="EMBL" id="SVD05320.1"/>
    </source>
</evidence>
<sequence>VRSIYQGSPGLDDSDVLSLAVEDDRILITADKDFGEMVFRERRLHKGIILLRLADERSSNKLEVLNRLFQQHSDHLPDNFVVVTESTVRINGTRPS</sequence>
<feature type="non-terminal residue" evidence="2">
    <location>
        <position position="1"/>
    </location>
</feature>
<dbReference type="AlphaFoldDB" id="A0A382S608"/>
<proteinExistence type="predicted"/>
<evidence type="ECO:0000259" key="1">
    <source>
        <dbReference type="Pfam" id="PF18480"/>
    </source>
</evidence>
<protein>
    <recommendedName>
        <fullName evidence="1">DUF5615 domain-containing protein</fullName>
    </recommendedName>
</protein>
<dbReference type="InterPro" id="IPR041049">
    <property type="entry name" value="DUF5615"/>
</dbReference>
<dbReference type="EMBL" id="UINC01126687">
    <property type="protein sequence ID" value="SVD05320.1"/>
    <property type="molecule type" value="Genomic_DNA"/>
</dbReference>
<gene>
    <name evidence="2" type="ORF">METZ01_LOCUS358174</name>
</gene>